<dbReference type="OrthoDB" id="6400680at2"/>
<dbReference type="EMBL" id="WOCD01000003">
    <property type="protein sequence ID" value="MUH71998.1"/>
    <property type="molecule type" value="Genomic_DNA"/>
</dbReference>
<dbReference type="PROSITE" id="PS51257">
    <property type="entry name" value="PROKAR_LIPOPROTEIN"/>
    <property type="match status" value="1"/>
</dbReference>
<evidence type="ECO:0000313" key="2">
    <source>
        <dbReference type="Proteomes" id="UP000439994"/>
    </source>
</evidence>
<dbReference type="AlphaFoldDB" id="A0A6N8F704"/>
<dbReference type="Proteomes" id="UP000439994">
    <property type="component" value="Unassembled WGS sequence"/>
</dbReference>
<accession>A0A6N8F704</accession>
<protein>
    <submittedName>
        <fullName evidence="1">Uncharacterized protein</fullName>
    </submittedName>
</protein>
<keyword evidence="2" id="KW-1185">Reference proteome</keyword>
<comment type="caution">
    <text evidence="1">The sequence shown here is derived from an EMBL/GenBank/DDBJ whole genome shotgun (WGS) entry which is preliminary data.</text>
</comment>
<evidence type="ECO:0000313" key="1">
    <source>
        <dbReference type="EMBL" id="MUH71998.1"/>
    </source>
</evidence>
<dbReference type="RefSeq" id="WP_155695212.1">
    <property type="nucleotide sequence ID" value="NZ_WOCD01000003.1"/>
</dbReference>
<name>A0A6N8F704_9GAMM</name>
<gene>
    <name evidence="1" type="ORF">GNP35_05605</name>
</gene>
<reference evidence="1 2" key="1">
    <citation type="submission" date="2019-11" db="EMBL/GenBank/DDBJ databases">
        <title>P. haliotis isolates from Z. marina roots.</title>
        <authorList>
            <person name="Cohen M."/>
            <person name="Jospin G."/>
            <person name="Eisen J.A."/>
            <person name="Coil D.A."/>
        </authorList>
    </citation>
    <scope>NUCLEOTIDE SEQUENCE [LARGE SCALE GENOMIC DNA]</scope>
    <source>
        <strain evidence="1 2">UCD-MCMsp1aY</strain>
    </source>
</reference>
<proteinExistence type="predicted"/>
<organism evidence="1 2">
    <name type="scientific">Psychrosphaera haliotis</name>
    <dbReference type="NCBI Taxonomy" id="555083"/>
    <lineage>
        <taxon>Bacteria</taxon>
        <taxon>Pseudomonadati</taxon>
        <taxon>Pseudomonadota</taxon>
        <taxon>Gammaproteobacteria</taxon>
        <taxon>Alteromonadales</taxon>
        <taxon>Pseudoalteromonadaceae</taxon>
        <taxon>Psychrosphaera</taxon>
    </lineage>
</organism>
<sequence length="103" mass="11609">MHKFRFVALFILMIVGCEDKLPEISTCYGSITEGTIWVSISADNRVSIGDSIFSEQLLNKKYNAVKQTCESVVVIVQAEQLAKHKIVYDTVKLIESLNFKVSH</sequence>